<keyword evidence="1" id="KW-0812">Transmembrane</keyword>
<feature type="transmembrane region" description="Helical" evidence="1">
    <location>
        <begin position="44"/>
        <end position="63"/>
    </location>
</feature>
<keyword evidence="1" id="KW-0472">Membrane</keyword>
<sequence>MKNRLSAWLNLGTIFAGLLLAFGLMKILSANVFLADTPRIDPYFSFRIGTLPAVVMAFIRYPLDSQKRAGEIVYRTTNQMTSSDKTMYSPIVQGIYAAENPETGEKYIQIRKGTVVKVQTVRLSDGRVVQVIVPASN</sequence>
<evidence type="ECO:0000256" key="1">
    <source>
        <dbReference type="SAM" id="Phobius"/>
    </source>
</evidence>
<organism evidence="2 3">
    <name type="scientific">Candidatus Roizmanbacteria bacterium RIFCSPLOWO2_01_FULL_41_22</name>
    <dbReference type="NCBI Taxonomy" id="1802067"/>
    <lineage>
        <taxon>Bacteria</taxon>
        <taxon>Candidatus Roizmaniibacteriota</taxon>
    </lineage>
</organism>
<gene>
    <name evidence="2" type="ORF">A2966_02795</name>
</gene>
<protein>
    <submittedName>
        <fullName evidence="2">Uncharacterized protein</fullName>
    </submittedName>
</protein>
<evidence type="ECO:0000313" key="2">
    <source>
        <dbReference type="EMBL" id="OGK51013.1"/>
    </source>
</evidence>
<accession>A0A1F7J5Z5</accession>
<reference evidence="2 3" key="1">
    <citation type="journal article" date="2016" name="Nat. Commun.">
        <title>Thousands of microbial genomes shed light on interconnected biogeochemical processes in an aquifer system.</title>
        <authorList>
            <person name="Anantharaman K."/>
            <person name="Brown C.T."/>
            <person name="Hug L.A."/>
            <person name="Sharon I."/>
            <person name="Castelle C.J."/>
            <person name="Probst A.J."/>
            <person name="Thomas B.C."/>
            <person name="Singh A."/>
            <person name="Wilkins M.J."/>
            <person name="Karaoz U."/>
            <person name="Brodie E.L."/>
            <person name="Williams K.H."/>
            <person name="Hubbard S.S."/>
            <person name="Banfield J.F."/>
        </authorList>
    </citation>
    <scope>NUCLEOTIDE SEQUENCE [LARGE SCALE GENOMIC DNA]</scope>
</reference>
<name>A0A1F7J5Z5_9BACT</name>
<keyword evidence="1" id="KW-1133">Transmembrane helix</keyword>
<proteinExistence type="predicted"/>
<dbReference type="Proteomes" id="UP000176480">
    <property type="component" value="Unassembled WGS sequence"/>
</dbReference>
<dbReference type="AlphaFoldDB" id="A0A1F7J5Z5"/>
<comment type="caution">
    <text evidence="2">The sequence shown here is derived from an EMBL/GenBank/DDBJ whole genome shotgun (WGS) entry which is preliminary data.</text>
</comment>
<dbReference type="EMBL" id="MGAR01000037">
    <property type="protein sequence ID" value="OGK51013.1"/>
    <property type="molecule type" value="Genomic_DNA"/>
</dbReference>
<dbReference type="STRING" id="1802067.A2966_02795"/>
<evidence type="ECO:0000313" key="3">
    <source>
        <dbReference type="Proteomes" id="UP000176480"/>
    </source>
</evidence>